<accession>A0ABR0SQ20</accession>
<dbReference type="Proteomes" id="UP001338125">
    <property type="component" value="Unassembled WGS sequence"/>
</dbReference>
<reference evidence="7 8" key="1">
    <citation type="submission" date="2024-01" db="EMBL/GenBank/DDBJ databases">
        <title>Complete genome of Cladobotryum mycophilum ATHUM6906.</title>
        <authorList>
            <person name="Christinaki A.C."/>
            <person name="Myridakis A.I."/>
            <person name="Kouvelis V.N."/>
        </authorList>
    </citation>
    <scope>NUCLEOTIDE SEQUENCE [LARGE SCALE GENOMIC DNA]</scope>
    <source>
        <strain evidence="7 8">ATHUM6906</strain>
    </source>
</reference>
<dbReference type="PIRSF" id="PIRSF000189">
    <property type="entry name" value="D-aa_oxidase"/>
    <property type="match status" value="1"/>
</dbReference>
<comment type="cofactor">
    <cofactor evidence="1">
        <name>FAD</name>
        <dbReference type="ChEBI" id="CHEBI:57692"/>
    </cofactor>
</comment>
<dbReference type="SUPFAM" id="SSF51971">
    <property type="entry name" value="Nucleotide-binding domain"/>
    <property type="match status" value="1"/>
</dbReference>
<dbReference type="Gene3D" id="3.30.9.10">
    <property type="entry name" value="D-Amino Acid Oxidase, subunit A, domain 2"/>
    <property type="match status" value="1"/>
</dbReference>
<gene>
    <name evidence="7" type="ORF">PT974_04743</name>
</gene>
<evidence type="ECO:0000256" key="3">
    <source>
        <dbReference type="ARBA" id="ARBA00022630"/>
    </source>
</evidence>
<dbReference type="PANTHER" id="PTHR11530:SF25">
    <property type="entry name" value="FAD DEPENDENT OXIDOREDUCTASE DOMAIN-CONTAINING PROTEIN"/>
    <property type="match status" value="1"/>
</dbReference>
<comment type="caution">
    <text evidence="7">The sequence shown here is derived from an EMBL/GenBank/DDBJ whole genome shotgun (WGS) entry which is preliminary data.</text>
</comment>
<dbReference type="PANTHER" id="PTHR11530">
    <property type="entry name" value="D-AMINO ACID OXIDASE"/>
    <property type="match status" value="1"/>
</dbReference>
<keyword evidence="8" id="KW-1185">Reference proteome</keyword>
<evidence type="ECO:0000259" key="6">
    <source>
        <dbReference type="Pfam" id="PF01266"/>
    </source>
</evidence>
<dbReference type="InterPro" id="IPR006076">
    <property type="entry name" value="FAD-dep_OxRdtase"/>
</dbReference>
<name>A0ABR0SQ20_9HYPO</name>
<keyword evidence="5" id="KW-0560">Oxidoreductase</keyword>
<comment type="similarity">
    <text evidence="2">Belongs to the DAMOX/DASOX family.</text>
</comment>
<organism evidence="7 8">
    <name type="scientific">Cladobotryum mycophilum</name>
    <dbReference type="NCBI Taxonomy" id="491253"/>
    <lineage>
        <taxon>Eukaryota</taxon>
        <taxon>Fungi</taxon>
        <taxon>Dikarya</taxon>
        <taxon>Ascomycota</taxon>
        <taxon>Pezizomycotina</taxon>
        <taxon>Sordariomycetes</taxon>
        <taxon>Hypocreomycetidae</taxon>
        <taxon>Hypocreales</taxon>
        <taxon>Hypocreaceae</taxon>
        <taxon>Cladobotryum</taxon>
    </lineage>
</organism>
<protein>
    <submittedName>
        <fullName evidence="7">D-aspartate oxidase</fullName>
    </submittedName>
</protein>
<dbReference type="Pfam" id="PF01266">
    <property type="entry name" value="DAO"/>
    <property type="match status" value="1"/>
</dbReference>
<evidence type="ECO:0000313" key="8">
    <source>
        <dbReference type="Proteomes" id="UP001338125"/>
    </source>
</evidence>
<proteinExistence type="inferred from homology"/>
<evidence type="ECO:0000313" key="7">
    <source>
        <dbReference type="EMBL" id="KAK5994271.1"/>
    </source>
</evidence>
<dbReference type="Gene3D" id="3.40.50.720">
    <property type="entry name" value="NAD(P)-binding Rossmann-like Domain"/>
    <property type="match status" value="1"/>
</dbReference>
<keyword evidence="4" id="KW-0274">FAD</keyword>
<keyword evidence="3" id="KW-0285">Flavoprotein</keyword>
<evidence type="ECO:0000256" key="2">
    <source>
        <dbReference type="ARBA" id="ARBA00006730"/>
    </source>
</evidence>
<dbReference type="InterPro" id="IPR023209">
    <property type="entry name" value="DAO"/>
</dbReference>
<evidence type="ECO:0000256" key="1">
    <source>
        <dbReference type="ARBA" id="ARBA00001974"/>
    </source>
</evidence>
<dbReference type="SUPFAM" id="SSF54373">
    <property type="entry name" value="FAD-linked reductases, C-terminal domain"/>
    <property type="match status" value="1"/>
</dbReference>
<feature type="domain" description="FAD dependent oxidoreductase" evidence="6">
    <location>
        <begin position="35"/>
        <end position="404"/>
    </location>
</feature>
<sequence>MSSLKSTPTAEFSLRADISASPDPLCQPTVNAPHVLVIGGGVTGLVTAWLLLDRGYHVTIISKEWASYGSGQRLTSQISGALWELPPTQCGGVLAVQQEISPGDLKTVQNWALESFAIYGKMAANPELAIASGVKMKMCTLFHAYEIVGDDITYRKMKLAEKISPEGFHWGIDLMEKYGVNVEAHRGLKDAYEHLAPVIDTDVAMSFLMRLVKTKGAILHTGTVVGDLLQHEPHLLRVYNADAIVNATGMARETAADDDVYPLRGAVLRVINDGSSFPRIESSFIVTAETKADGTYEDIAFIVPRNDNILVLGSIEQPHKSQLDLTPDSPEIKEMRRRCEDLLPILKNAKLDPEYPLAQGLRPYRDSRIRLERENRKTLDKRESRVVHCYGHGGAGWSLAFGTSNECVRLVEEVIQGIDKPISGRI</sequence>
<dbReference type="EMBL" id="JAVFKD010000010">
    <property type="protein sequence ID" value="KAK5994271.1"/>
    <property type="molecule type" value="Genomic_DNA"/>
</dbReference>
<evidence type="ECO:0000256" key="4">
    <source>
        <dbReference type="ARBA" id="ARBA00022827"/>
    </source>
</evidence>
<evidence type="ECO:0000256" key="5">
    <source>
        <dbReference type="ARBA" id="ARBA00023002"/>
    </source>
</evidence>